<evidence type="ECO:0000256" key="8">
    <source>
        <dbReference type="SAM" id="Phobius"/>
    </source>
</evidence>
<evidence type="ECO:0000256" key="2">
    <source>
        <dbReference type="ARBA" id="ARBA00010782"/>
    </source>
</evidence>
<dbReference type="WBParaSite" id="scaffold2108_cov154.g4263">
    <property type="protein sequence ID" value="scaffold2108_cov154.g4263"/>
    <property type="gene ID" value="scaffold2108_cov154.g4263"/>
</dbReference>
<name>A0A915LY99_MELJA</name>
<evidence type="ECO:0000256" key="6">
    <source>
        <dbReference type="RuleBase" id="RU367086"/>
    </source>
</evidence>
<keyword evidence="4 6" id="KW-0539">Nucleus</keyword>
<evidence type="ECO:0000256" key="9">
    <source>
        <dbReference type="SAM" id="SignalP"/>
    </source>
</evidence>
<keyword evidence="8" id="KW-0472">Membrane</keyword>
<comment type="subcellular location">
    <subcellularLocation>
        <location evidence="1 6">Nucleus</location>
        <location evidence="1 6">Nucleolus</location>
    </subcellularLocation>
</comment>
<evidence type="ECO:0000256" key="4">
    <source>
        <dbReference type="ARBA" id="ARBA00023242"/>
    </source>
</evidence>
<keyword evidence="9" id="KW-0732">Signal</keyword>
<dbReference type="GO" id="GO:0005730">
    <property type="term" value="C:nucleolus"/>
    <property type="evidence" value="ECO:0007669"/>
    <property type="project" value="UniProtKB-SubCell"/>
</dbReference>
<dbReference type="GO" id="GO:0019843">
    <property type="term" value="F:rRNA binding"/>
    <property type="evidence" value="ECO:0007669"/>
    <property type="project" value="UniProtKB-UniRule"/>
</dbReference>
<evidence type="ECO:0000256" key="5">
    <source>
        <dbReference type="ARBA" id="ARBA00030889"/>
    </source>
</evidence>
<feature type="compositionally biased region" description="Basic and acidic residues" evidence="7">
    <location>
        <begin position="700"/>
        <end position="724"/>
    </location>
</feature>
<reference evidence="12" key="1">
    <citation type="submission" date="2022-11" db="UniProtKB">
        <authorList>
            <consortium name="WormBaseParasite"/>
        </authorList>
    </citation>
    <scope>IDENTIFICATION</scope>
</reference>
<dbReference type="Proteomes" id="UP000887561">
    <property type="component" value="Unplaced"/>
</dbReference>
<dbReference type="InterPro" id="IPR039770">
    <property type="entry name" value="Rpf2"/>
</dbReference>
<dbReference type="AlphaFoldDB" id="A0A915LY99"/>
<feature type="compositionally biased region" description="Basic and acidic residues" evidence="7">
    <location>
        <begin position="795"/>
        <end position="813"/>
    </location>
</feature>
<dbReference type="Pfam" id="PF04427">
    <property type="entry name" value="Brix"/>
    <property type="match status" value="1"/>
</dbReference>
<dbReference type="PROSITE" id="PS50833">
    <property type="entry name" value="BRIX"/>
    <property type="match status" value="1"/>
</dbReference>
<feature type="signal peptide" evidence="9">
    <location>
        <begin position="1"/>
        <end position="31"/>
    </location>
</feature>
<evidence type="ECO:0000313" key="12">
    <source>
        <dbReference type="WBParaSite" id="scaffold2108_cov154.g4263"/>
    </source>
</evidence>
<feature type="transmembrane region" description="Helical" evidence="8">
    <location>
        <begin position="668"/>
        <end position="690"/>
    </location>
</feature>
<dbReference type="GO" id="GO:0006457">
    <property type="term" value="P:protein folding"/>
    <property type="evidence" value="ECO:0007669"/>
    <property type="project" value="InterPro"/>
</dbReference>
<feature type="chain" id="PRO_5036929433" description="Ribosome production factor 2 homolog" evidence="9">
    <location>
        <begin position="32"/>
        <end position="813"/>
    </location>
</feature>
<protein>
    <recommendedName>
        <fullName evidence="3 6">Ribosome production factor 2 homolog</fullName>
    </recommendedName>
    <alternativeName>
        <fullName evidence="5 6">Ribosome biogenesis protein RPF2 homolog</fullName>
    </alternativeName>
</protein>
<proteinExistence type="inferred from homology"/>
<organism evidence="11 12">
    <name type="scientific">Meloidogyne javanica</name>
    <name type="common">Root-knot nematode worm</name>
    <dbReference type="NCBI Taxonomy" id="6303"/>
    <lineage>
        <taxon>Eukaryota</taxon>
        <taxon>Metazoa</taxon>
        <taxon>Ecdysozoa</taxon>
        <taxon>Nematoda</taxon>
        <taxon>Chromadorea</taxon>
        <taxon>Rhabditida</taxon>
        <taxon>Tylenchina</taxon>
        <taxon>Tylenchomorpha</taxon>
        <taxon>Tylenchoidea</taxon>
        <taxon>Meloidogynidae</taxon>
        <taxon>Meloidogyninae</taxon>
        <taxon>Meloidogyne</taxon>
        <taxon>Meloidogyne incognita group</taxon>
    </lineage>
</organism>
<dbReference type="GO" id="GO:0000463">
    <property type="term" value="P:maturation of LSU-rRNA from tricistronic rRNA transcript (SSU-rRNA, 5.8S rRNA, LSU-rRNA)"/>
    <property type="evidence" value="ECO:0007669"/>
    <property type="project" value="TreeGrafter"/>
</dbReference>
<dbReference type="Gene3D" id="3.30.70.260">
    <property type="match status" value="1"/>
</dbReference>
<dbReference type="PANTHER" id="PTHR12728">
    <property type="entry name" value="BRIX DOMAIN CONTAINING PROTEIN"/>
    <property type="match status" value="1"/>
</dbReference>
<dbReference type="InterPro" id="IPR019330">
    <property type="entry name" value="MESD"/>
</dbReference>
<dbReference type="PANTHER" id="PTHR12728:SF0">
    <property type="entry name" value="RIBOSOME PRODUCTION FACTOR 2 HOMOLOG"/>
    <property type="match status" value="1"/>
</dbReference>
<accession>A0A915LY99</accession>
<feature type="region of interest" description="Disordered" evidence="7">
    <location>
        <begin position="700"/>
        <end position="813"/>
    </location>
</feature>
<dbReference type="GO" id="GO:0000027">
    <property type="term" value="P:ribosomal large subunit assembly"/>
    <property type="evidence" value="ECO:0007669"/>
    <property type="project" value="InterPro"/>
</dbReference>
<evidence type="ECO:0000256" key="1">
    <source>
        <dbReference type="ARBA" id="ARBA00004604"/>
    </source>
</evidence>
<feature type="compositionally biased region" description="Basic and acidic residues" evidence="7">
    <location>
        <begin position="740"/>
        <end position="756"/>
    </location>
</feature>
<evidence type="ECO:0000256" key="7">
    <source>
        <dbReference type="SAM" id="MobiDB-lite"/>
    </source>
</evidence>
<sequence length="813" mass="92006">MLSFFNRTDSKLSIFLLIILIILLVLQLSCSKKDVRDYTEAELDKLYEQWAENDSEDDAEQENKPKTVPPIDLNLLRENANSPDDLLKMTKKGQSVMMFVSVANPVDNSKSTKELTEKISAQWQQSFFNNHIDAQNYVVDDDRILFLFKEGQQAWDARDFLIRQSECKEIQLEEMRVEKTKTRRGKNFLEDRAPKLIENDKTAIIMRGNKMSEIVGKVLNELYLLKKPLATKLMRKREIHPFDDDSLLCNFSKKFDSSLFVFGSSSKKRPNTLTFGRFFDYQMLDMVELQIEKFVSSEEFKAAGVTAGTKPCIILQGSLFESDPTLQRLGNLMVDWFRGPVVETVRLQGLELIISLTALDEKKILLRFYKTLLKRSPNSENPKVELIELGPQIDFKLDRSKLASDDLFSTALKKPKQESNKPKDKNTKFDAFGNKVAKVHTGRQRLDEIQTRKPFLYTFSALSYEKDKRCTVDLLTNQEEVFSFVAGLKGSTDELYKCLKAYNSSTIINNLPFMYRLTQAEFDKLETGKHKDQTKCGGDGDCTDTRCKQSEIVWWRDENNVLANVSRAVGSLSASHSEIMINGEELTFTVTVKDQTECQNEPNNWEITGKNPKPEMKYLLVFHLLPQSSGRIIGQAEEDVDCNLELEITFNITTTKAPEKKKGGSGGLILIVGVLLVLLVIGGVIGYFCVYKKMYAKEAEEGKEDKEKGGEKKEGEGGEAKKDGTATPPSAVPEIGLKTEIGKDDGKGKEKEKKEDGDDDDDKEEKKDEEKEDEEKDGEDKGVKSDGGSQMSKNESVELADKGKKDAADPYAE</sequence>
<evidence type="ECO:0000259" key="10">
    <source>
        <dbReference type="PROSITE" id="PS50833"/>
    </source>
</evidence>
<dbReference type="SMART" id="SM00879">
    <property type="entry name" value="Brix"/>
    <property type="match status" value="1"/>
</dbReference>
<dbReference type="InterPro" id="IPR007109">
    <property type="entry name" value="Brix"/>
</dbReference>
<evidence type="ECO:0000256" key="3">
    <source>
        <dbReference type="ARBA" id="ARBA00020387"/>
    </source>
</evidence>
<evidence type="ECO:0000313" key="11">
    <source>
        <dbReference type="Proteomes" id="UP000887561"/>
    </source>
</evidence>
<dbReference type="Pfam" id="PF10185">
    <property type="entry name" value="Mesd"/>
    <property type="match status" value="1"/>
</dbReference>
<feature type="domain" description="Brix" evidence="10">
    <location>
        <begin position="201"/>
        <end position="406"/>
    </location>
</feature>
<comment type="similarity">
    <text evidence="2 6">Belongs to the RPF2 family.</text>
</comment>
<keyword evidence="11" id="KW-1185">Reference proteome</keyword>
<keyword evidence="8" id="KW-0812">Transmembrane</keyword>
<keyword evidence="8" id="KW-1133">Transmembrane helix</keyword>